<protein>
    <recommendedName>
        <fullName evidence="3">SWIM-type domain-containing protein</fullName>
    </recommendedName>
</protein>
<proteinExistence type="predicted"/>
<organism evidence="1 2">
    <name type="scientific">Tritrichomonas musculus</name>
    <dbReference type="NCBI Taxonomy" id="1915356"/>
    <lineage>
        <taxon>Eukaryota</taxon>
        <taxon>Metamonada</taxon>
        <taxon>Parabasalia</taxon>
        <taxon>Tritrichomonadida</taxon>
        <taxon>Tritrichomonadidae</taxon>
        <taxon>Tritrichomonas</taxon>
    </lineage>
</organism>
<evidence type="ECO:0000313" key="1">
    <source>
        <dbReference type="EMBL" id="KAK8870522.1"/>
    </source>
</evidence>
<dbReference type="EMBL" id="JAPFFF010000014">
    <property type="protein sequence ID" value="KAK8870522.1"/>
    <property type="molecule type" value="Genomic_DNA"/>
</dbReference>
<comment type="caution">
    <text evidence="1">The sequence shown here is derived from an EMBL/GenBank/DDBJ whole genome shotgun (WGS) entry which is preliminary data.</text>
</comment>
<evidence type="ECO:0000313" key="2">
    <source>
        <dbReference type="Proteomes" id="UP001470230"/>
    </source>
</evidence>
<name>A0ABR2IY17_9EUKA</name>
<gene>
    <name evidence="1" type="ORF">M9Y10_008406</name>
</gene>
<accession>A0ABR2IY17</accession>
<sequence length="199" mass="23798">MPSTTNSLEATHGHLNRKVPRNNQFFTSLFRIHSDLTKKYTNFNDRIKHNYNHLQTKTMNKMLTTDKSEMKKMILFYDTNENNCQCNENKLESEIYGVNIPCRHRLSLGVQFPRIQFNNIDLEFQYDQLIIKEEFVKAEGETQDDNDQLSFEKKCAVLQIKQFSRYKKEKQIKEYVDSKIKRIEDRDGFYIQNQEVSFS</sequence>
<evidence type="ECO:0008006" key="3">
    <source>
        <dbReference type="Google" id="ProtNLM"/>
    </source>
</evidence>
<reference evidence="1 2" key="1">
    <citation type="submission" date="2024-04" db="EMBL/GenBank/DDBJ databases">
        <title>Tritrichomonas musculus Genome.</title>
        <authorList>
            <person name="Alves-Ferreira E."/>
            <person name="Grigg M."/>
            <person name="Lorenzi H."/>
            <person name="Galac M."/>
        </authorList>
    </citation>
    <scope>NUCLEOTIDE SEQUENCE [LARGE SCALE GENOMIC DNA]</scope>
    <source>
        <strain evidence="1 2">EAF2021</strain>
    </source>
</reference>
<dbReference type="Proteomes" id="UP001470230">
    <property type="component" value="Unassembled WGS sequence"/>
</dbReference>
<keyword evidence="2" id="KW-1185">Reference proteome</keyword>